<dbReference type="AlphaFoldDB" id="A0A1H9KIJ8"/>
<evidence type="ECO:0000256" key="1">
    <source>
        <dbReference type="SAM" id="Coils"/>
    </source>
</evidence>
<dbReference type="Proteomes" id="UP000183658">
    <property type="component" value="Unassembled WGS sequence"/>
</dbReference>
<protein>
    <submittedName>
        <fullName evidence="3">Uncharacterized protein</fullName>
    </submittedName>
</protein>
<evidence type="ECO:0000313" key="4">
    <source>
        <dbReference type="Proteomes" id="UP000183658"/>
    </source>
</evidence>
<sequence>MELTSIKNIREKRDEIREKIKSVNYSQFKTNTYGSENEYTFKGIVGGLDTLLIDISTLTKAPNRFVAISTYTERNNIYSYLNTINTYFESPNNYITHFEELKILTRNFNVRGISERQIEFENEISNVTKIKLELQDELNEVKKIKAEIEKDNESINENIESSNEKLEEIETELETIIAKKLELTKQTESLKSYNEDLVIAKEKADDNLEEIVNSMTESKSNEKLITSFANKVQEREKRLSELEVLTNDNNQKLISYETERKKILSEANNLVESAKKALNYKTAEGISASFQVQYENADNRWVFGSWVFGAIICLLGTVGLGIWILHTIPNDIGILIARISLLPLPIIGAIFCANQYTKQKNIIEDYAYKMVLAKSIVGFSEQLKKNGTENNEEYIHYIKTALEEIHKDPLRNRTKTSKESKSVPSNLSEIGELVEKITKLIKVE</sequence>
<dbReference type="EMBL" id="FOFZ01000006">
    <property type="protein sequence ID" value="SEQ98942.1"/>
    <property type="molecule type" value="Genomic_DNA"/>
</dbReference>
<organism evidence="3 4">
    <name type="scientific">Flavobacterium frigoris</name>
    <dbReference type="NCBI Taxonomy" id="229204"/>
    <lineage>
        <taxon>Bacteria</taxon>
        <taxon>Pseudomonadati</taxon>
        <taxon>Bacteroidota</taxon>
        <taxon>Flavobacteriia</taxon>
        <taxon>Flavobacteriales</taxon>
        <taxon>Flavobacteriaceae</taxon>
        <taxon>Flavobacterium</taxon>
    </lineage>
</organism>
<dbReference type="RefSeq" id="WP_074723227.1">
    <property type="nucleotide sequence ID" value="NZ_CBCRVS010000016.1"/>
</dbReference>
<feature type="transmembrane region" description="Helical" evidence="2">
    <location>
        <begin position="301"/>
        <end position="326"/>
    </location>
</feature>
<gene>
    <name evidence="3" type="ORF">SAMN05444355_1061</name>
</gene>
<feature type="transmembrane region" description="Helical" evidence="2">
    <location>
        <begin position="332"/>
        <end position="353"/>
    </location>
</feature>
<feature type="coiled-coil region" evidence="1">
    <location>
        <begin position="127"/>
        <end position="210"/>
    </location>
</feature>
<keyword evidence="2" id="KW-0812">Transmembrane</keyword>
<keyword evidence="2" id="KW-1133">Transmembrane helix</keyword>
<proteinExistence type="predicted"/>
<dbReference type="OrthoDB" id="1121003at2"/>
<evidence type="ECO:0000256" key="2">
    <source>
        <dbReference type="SAM" id="Phobius"/>
    </source>
</evidence>
<accession>A0A1H9KIJ8</accession>
<keyword evidence="2" id="KW-0472">Membrane</keyword>
<name>A0A1H9KIJ8_FLAFI</name>
<keyword evidence="4" id="KW-1185">Reference proteome</keyword>
<reference evidence="4" key="1">
    <citation type="submission" date="2016-10" db="EMBL/GenBank/DDBJ databases">
        <authorList>
            <person name="Varghese N."/>
            <person name="Submissions S."/>
        </authorList>
    </citation>
    <scope>NUCLEOTIDE SEQUENCE [LARGE SCALE GENOMIC DNA]</scope>
    <source>
        <strain evidence="4">DSM 15719</strain>
    </source>
</reference>
<evidence type="ECO:0000313" key="3">
    <source>
        <dbReference type="EMBL" id="SEQ98942.1"/>
    </source>
</evidence>
<keyword evidence="1" id="KW-0175">Coiled coil</keyword>